<dbReference type="Proteomes" id="UP001500968">
    <property type="component" value="Unassembled WGS sequence"/>
</dbReference>
<keyword evidence="3" id="KW-0732">Signal</keyword>
<keyword evidence="9" id="KW-1185">Reference proteome</keyword>
<evidence type="ECO:0000259" key="7">
    <source>
        <dbReference type="Pfam" id="PF14322"/>
    </source>
</evidence>
<protein>
    <submittedName>
        <fullName evidence="8">RagB/SusD family nutrient uptake outer membrane protein</fullName>
    </submittedName>
</protein>
<comment type="similarity">
    <text evidence="2">Belongs to the SusD family.</text>
</comment>
<sequence>MVVVAMTFGCDSFVDVGLPNSQLSSGTVFEERATANAAMTNIYAKLRDNGLLSGNASGMSVALGVYADELDYYGISTGETQFLYTNTVLPTNGVVTEWWSRSYNQIYAANTVYEGVNNSTKLAQTDKDQLMGEALFVRALVHFSLTNLFGAVPYITTTNYEQNQIVNKITTQEVYDRCIADLTAAQALLPDYDFSGSRVRPNKWVATALLARVYLYHGNYAEAANEASAVLNETGTYSLVTDFDSAFLKDSPSTLWQLIPQNNGASTGEGANFIFNYGPPPFVALSSALVTAFEPGDLRRVHWVRAISNGSDTWYHAYKYKQQSFAGSSSEYSIVLRLSELYLIRAEARAKQGFLSGAQDDLNVIRNLAGLPDTTASSQEELLSAILQERRVEFFTESGHRFLDLKRTGQVTTVLDVVKPGWDVHEALFPLPQNELLLNSNLEPQNAGY</sequence>
<reference evidence="9" key="1">
    <citation type="journal article" date="2019" name="Int. J. Syst. Evol. Microbiol.">
        <title>The Global Catalogue of Microorganisms (GCM) 10K type strain sequencing project: providing services to taxonomists for standard genome sequencing and annotation.</title>
        <authorList>
            <consortium name="The Broad Institute Genomics Platform"/>
            <consortium name="The Broad Institute Genome Sequencing Center for Infectious Disease"/>
            <person name="Wu L."/>
            <person name="Ma J."/>
        </authorList>
    </citation>
    <scope>NUCLEOTIDE SEQUENCE [LARGE SCALE GENOMIC DNA]</scope>
    <source>
        <strain evidence="9">JCM 17064</strain>
    </source>
</reference>
<evidence type="ECO:0000256" key="1">
    <source>
        <dbReference type="ARBA" id="ARBA00004442"/>
    </source>
</evidence>
<dbReference type="InterPro" id="IPR011990">
    <property type="entry name" value="TPR-like_helical_dom_sf"/>
</dbReference>
<evidence type="ECO:0000313" key="9">
    <source>
        <dbReference type="Proteomes" id="UP001500968"/>
    </source>
</evidence>
<dbReference type="Pfam" id="PF07980">
    <property type="entry name" value="SusD_RagB"/>
    <property type="match status" value="1"/>
</dbReference>
<accession>A0ABP7TIH3</accession>
<evidence type="ECO:0000256" key="2">
    <source>
        <dbReference type="ARBA" id="ARBA00006275"/>
    </source>
</evidence>
<gene>
    <name evidence="8" type="ORF">GCM10022386_07730</name>
</gene>
<evidence type="ECO:0000256" key="4">
    <source>
        <dbReference type="ARBA" id="ARBA00023136"/>
    </source>
</evidence>
<dbReference type="SUPFAM" id="SSF48452">
    <property type="entry name" value="TPR-like"/>
    <property type="match status" value="1"/>
</dbReference>
<evidence type="ECO:0000256" key="5">
    <source>
        <dbReference type="ARBA" id="ARBA00023237"/>
    </source>
</evidence>
<name>A0ABP7TIH3_9FLAO</name>
<proteinExistence type="inferred from homology"/>
<dbReference type="CDD" id="cd08977">
    <property type="entry name" value="SusD"/>
    <property type="match status" value="1"/>
</dbReference>
<dbReference type="Pfam" id="PF14322">
    <property type="entry name" value="SusD-like_3"/>
    <property type="match status" value="1"/>
</dbReference>
<evidence type="ECO:0000259" key="6">
    <source>
        <dbReference type="Pfam" id="PF07980"/>
    </source>
</evidence>
<evidence type="ECO:0000313" key="8">
    <source>
        <dbReference type="EMBL" id="GAA4026833.1"/>
    </source>
</evidence>
<comment type="caution">
    <text evidence="8">The sequence shown here is derived from an EMBL/GenBank/DDBJ whole genome shotgun (WGS) entry which is preliminary data.</text>
</comment>
<dbReference type="Gene3D" id="1.25.40.390">
    <property type="match status" value="1"/>
</dbReference>
<evidence type="ECO:0000256" key="3">
    <source>
        <dbReference type="ARBA" id="ARBA00022729"/>
    </source>
</evidence>
<organism evidence="8 9">
    <name type="scientific">Flavobacterium cheonhonense</name>
    <dbReference type="NCBI Taxonomy" id="706185"/>
    <lineage>
        <taxon>Bacteria</taxon>
        <taxon>Pseudomonadati</taxon>
        <taxon>Bacteroidota</taxon>
        <taxon>Flavobacteriia</taxon>
        <taxon>Flavobacteriales</taxon>
        <taxon>Flavobacteriaceae</taxon>
        <taxon>Flavobacterium</taxon>
    </lineage>
</organism>
<keyword evidence="4" id="KW-0472">Membrane</keyword>
<keyword evidence="5" id="KW-0998">Cell outer membrane</keyword>
<dbReference type="InterPro" id="IPR012944">
    <property type="entry name" value="SusD_RagB_dom"/>
</dbReference>
<dbReference type="EMBL" id="BAABCR010000012">
    <property type="protein sequence ID" value="GAA4026833.1"/>
    <property type="molecule type" value="Genomic_DNA"/>
</dbReference>
<feature type="domain" description="SusD-like N-terminal" evidence="7">
    <location>
        <begin position="82"/>
        <end position="215"/>
    </location>
</feature>
<dbReference type="InterPro" id="IPR033985">
    <property type="entry name" value="SusD-like_N"/>
</dbReference>
<comment type="subcellular location">
    <subcellularLocation>
        <location evidence="1">Cell outer membrane</location>
    </subcellularLocation>
</comment>
<feature type="domain" description="RagB/SusD" evidence="6">
    <location>
        <begin position="306"/>
        <end position="449"/>
    </location>
</feature>